<sequence>MGEPVSTSAGVVAVAGAAGLGIAGFIAGINGEALTGALLGALIYFTTTRELGVALRVLFFMISFVMGYLFAPAIVEFEVWGMHPFAYPAPAGFAAALLVVTVSLGLIKKFGDPAALERQRGQ</sequence>
<keyword evidence="1" id="KW-0812">Transmembrane</keyword>
<keyword evidence="1" id="KW-1133">Transmembrane helix</keyword>
<dbReference type="InterPro" id="IPR032637">
    <property type="entry name" value="Phage_holin-like"/>
</dbReference>
<organism evidence="2 3">
    <name type="scientific">Aquipseudomonas alcaligenes (strain ATCC 14909 / DSM 50342 / CCUG 1425 / JCM 20561 / NBRC 14159 / NCIMB 9945 / NCTC 10367 / 1577)</name>
    <name type="common">Pseudomonas alcaligenes</name>
    <dbReference type="NCBI Taxonomy" id="1215092"/>
    <lineage>
        <taxon>Bacteria</taxon>
        <taxon>Pseudomonadati</taxon>
        <taxon>Pseudomonadota</taxon>
        <taxon>Gammaproteobacteria</taxon>
        <taxon>Pseudomonadales</taxon>
        <taxon>Pseudomonadaceae</taxon>
        <taxon>Aquipseudomonas</taxon>
    </lineage>
</organism>
<evidence type="ECO:0000313" key="2">
    <source>
        <dbReference type="EMBL" id="GAD62662.1"/>
    </source>
</evidence>
<keyword evidence="3" id="KW-1185">Reference proteome</keyword>
<evidence type="ECO:0008006" key="4">
    <source>
        <dbReference type="Google" id="ProtNLM"/>
    </source>
</evidence>
<dbReference type="Proteomes" id="UP000016560">
    <property type="component" value="Unassembled WGS sequence"/>
</dbReference>
<gene>
    <name evidence="2" type="ORF">PA6_014_00350</name>
</gene>
<feature type="transmembrane region" description="Helical" evidence="1">
    <location>
        <begin position="87"/>
        <end position="107"/>
    </location>
</feature>
<name>U2ZNM6_AQUA1</name>
<dbReference type="EMBL" id="BATI01000014">
    <property type="protein sequence ID" value="GAD62662.1"/>
    <property type="molecule type" value="Genomic_DNA"/>
</dbReference>
<evidence type="ECO:0000256" key="1">
    <source>
        <dbReference type="SAM" id="Phobius"/>
    </source>
</evidence>
<dbReference type="OrthoDB" id="6906038at2"/>
<proteinExistence type="predicted"/>
<dbReference type="Pfam" id="PF16931">
    <property type="entry name" value="Phage_holin_8"/>
    <property type="match status" value="1"/>
</dbReference>
<dbReference type="AlphaFoldDB" id="U2ZNM6"/>
<feature type="transmembrane region" description="Helical" evidence="1">
    <location>
        <begin position="57"/>
        <end position="75"/>
    </location>
</feature>
<keyword evidence="1" id="KW-0472">Membrane</keyword>
<evidence type="ECO:0000313" key="3">
    <source>
        <dbReference type="Proteomes" id="UP000016560"/>
    </source>
</evidence>
<feature type="transmembrane region" description="Helical" evidence="1">
    <location>
        <begin position="12"/>
        <end position="45"/>
    </location>
</feature>
<comment type="caution">
    <text evidence="2">The sequence shown here is derived from an EMBL/GenBank/DDBJ whole genome shotgun (WGS) entry which is preliminary data.</text>
</comment>
<protein>
    <recommendedName>
        <fullName evidence="4">Phage holin</fullName>
    </recommendedName>
</protein>
<dbReference type="eggNOG" id="ENOG5032IW3">
    <property type="taxonomic scope" value="Bacteria"/>
</dbReference>
<reference evidence="2" key="1">
    <citation type="submission" date="2024-09" db="EMBL/GenBank/DDBJ databases">
        <title>Whole genome shotgun sequence of Pseudomonas alcaligenes NBRC 14159.</title>
        <authorList>
            <person name="Yoshida I."/>
            <person name="Hosoyama A."/>
            <person name="Tsuchikane K."/>
            <person name="Noguchi M."/>
            <person name="Hirakata S."/>
            <person name="Ando Y."/>
            <person name="Ohji S."/>
            <person name="Yamazoe A."/>
            <person name="Yamazaki S."/>
            <person name="Fujita N."/>
        </authorList>
    </citation>
    <scope>NUCLEOTIDE SEQUENCE</scope>
    <source>
        <strain evidence="2">NBRC 14159</strain>
    </source>
</reference>
<dbReference type="RefSeq" id="WP_021700749.1">
    <property type="nucleotide sequence ID" value="NZ_BATI01000014.1"/>
</dbReference>
<accession>U2ZNM6</accession>